<keyword evidence="3" id="KW-1185">Reference proteome</keyword>
<evidence type="ECO:0000313" key="2">
    <source>
        <dbReference type="EMBL" id="KAH6887508.1"/>
    </source>
</evidence>
<dbReference type="EMBL" id="JAGPYM010000014">
    <property type="protein sequence ID" value="KAH6887508.1"/>
    <property type="molecule type" value="Genomic_DNA"/>
</dbReference>
<dbReference type="PANTHER" id="PTHR38797">
    <property type="entry name" value="NUCLEAR PORE COMPLEX PROTEIN NUP85-RELATED"/>
    <property type="match status" value="1"/>
</dbReference>
<reference evidence="2 3" key="1">
    <citation type="journal article" date="2021" name="Nat. Commun.">
        <title>Genetic determinants of endophytism in the Arabidopsis root mycobiome.</title>
        <authorList>
            <person name="Mesny F."/>
            <person name="Miyauchi S."/>
            <person name="Thiergart T."/>
            <person name="Pickel B."/>
            <person name="Atanasova L."/>
            <person name="Karlsson M."/>
            <person name="Huettel B."/>
            <person name="Barry K.W."/>
            <person name="Haridas S."/>
            <person name="Chen C."/>
            <person name="Bauer D."/>
            <person name="Andreopoulos W."/>
            <person name="Pangilinan J."/>
            <person name="LaButti K."/>
            <person name="Riley R."/>
            <person name="Lipzen A."/>
            <person name="Clum A."/>
            <person name="Drula E."/>
            <person name="Henrissat B."/>
            <person name="Kohler A."/>
            <person name="Grigoriev I.V."/>
            <person name="Martin F.M."/>
            <person name="Hacquard S."/>
        </authorList>
    </citation>
    <scope>NUCLEOTIDE SEQUENCE [LARGE SCALE GENOMIC DNA]</scope>
    <source>
        <strain evidence="2 3">MPI-CAGE-CH-0241</strain>
    </source>
</reference>
<dbReference type="OrthoDB" id="5392447at2759"/>
<evidence type="ECO:0000256" key="1">
    <source>
        <dbReference type="SAM" id="MobiDB-lite"/>
    </source>
</evidence>
<gene>
    <name evidence="2" type="ORF">B0T10DRAFT_574552</name>
</gene>
<feature type="region of interest" description="Disordered" evidence="1">
    <location>
        <begin position="1"/>
        <end position="22"/>
    </location>
</feature>
<name>A0A9P8W1R3_9HYPO</name>
<dbReference type="Pfam" id="PF12311">
    <property type="entry name" value="DUF3632"/>
    <property type="match status" value="1"/>
</dbReference>
<organism evidence="2 3">
    <name type="scientific">Thelonectria olida</name>
    <dbReference type="NCBI Taxonomy" id="1576542"/>
    <lineage>
        <taxon>Eukaryota</taxon>
        <taxon>Fungi</taxon>
        <taxon>Dikarya</taxon>
        <taxon>Ascomycota</taxon>
        <taxon>Pezizomycotina</taxon>
        <taxon>Sordariomycetes</taxon>
        <taxon>Hypocreomycetidae</taxon>
        <taxon>Hypocreales</taxon>
        <taxon>Nectriaceae</taxon>
        <taxon>Thelonectria</taxon>
    </lineage>
</organism>
<proteinExistence type="predicted"/>
<dbReference type="InterPro" id="IPR053204">
    <property type="entry name" value="Oxopyrrolidines_Biosynth-assoc"/>
</dbReference>
<protein>
    <submittedName>
        <fullName evidence="2">Uncharacterized protein</fullName>
    </submittedName>
</protein>
<dbReference type="PANTHER" id="PTHR38797:SF4">
    <property type="entry name" value="NUCLEAR PORE COMPLEX PROTEIN NUP85"/>
    <property type="match status" value="1"/>
</dbReference>
<accession>A0A9P8W1R3</accession>
<comment type="caution">
    <text evidence="2">The sequence shown here is derived from an EMBL/GenBank/DDBJ whole genome shotgun (WGS) entry which is preliminary data.</text>
</comment>
<dbReference type="AlphaFoldDB" id="A0A9P8W1R3"/>
<sequence length="265" mass="29889">MSDAWFSEKLAPDGDTTDGCHPDEAQALKKYLCQEISAGEAAHAITRPILNSKTPYDDLPRLWGFLMDALIELPSDTSRVLGLLQAIEDLPEPDMSVIEESQRPDKLWRGLPGFGHLWADLYQSGDWRAEAAKANTQERKRLREYHVRKAEIEARLVASNLASIPIDWGYETVADALEKSDALLDFQIPAAAEWFRHAGDRFRMGAAKGEESWALKRKRDLWEGGSAMTLERWSFWEKRLGDIQSECEETILAVEEAKVAMKGGK</sequence>
<dbReference type="Proteomes" id="UP000777438">
    <property type="component" value="Unassembled WGS sequence"/>
</dbReference>
<dbReference type="InterPro" id="IPR022085">
    <property type="entry name" value="OpdG"/>
</dbReference>
<evidence type="ECO:0000313" key="3">
    <source>
        <dbReference type="Proteomes" id="UP000777438"/>
    </source>
</evidence>